<name>A0A7J4ISS3_9ARCH</name>
<dbReference type="EMBL" id="JAGVWF010000082">
    <property type="protein sequence ID" value="MBS3059832.1"/>
    <property type="molecule type" value="Genomic_DNA"/>
</dbReference>
<sequence length="58" mass="6796">MYDPFGTRKKRKSADRRAGTRNVPHVGKAPRARTAKGSWRKKRKDAGKKRRRKSIWGF</sequence>
<evidence type="ECO:0000313" key="3">
    <source>
        <dbReference type="EMBL" id="MBS3059832.1"/>
    </source>
</evidence>
<evidence type="ECO:0000313" key="4">
    <source>
        <dbReference type="Proteomes" id="UP000577419"/>
    </source>
</evidence>
<evidence type="ECO:0000313" key="2">
    <source>
        <dbReference type="EMBL" id="HIH08563.1"/>
    </source>
</evidence>
<dbReference type="EMBL" id="DUFG01000021">
    <property type="protein sequence ID" value="HIH08563.1"/>
    <property type="molecule type" value="Genomic_DNA"/>
</dbReference>
<organism evidence="2 4">
    <name type="scientific">Candidatus Iainarchaeum sp</name>
    <dbReference type="NCBI Taxonomy" id="3101447"/>
    <lineage>
        <taxon>Archaea</taxon>
        <taxon>Candidatus Iainarchaeota</taxon>
        <taxon>Candidatus Iainarchaeia</taxon>
        <taxon>Candidatus Iainarchaeales</taxon>
        <taxon>Candidatus Iainarchaeaceae</taxon>
        <taxon>Candidatus Iainarchaeum</taxon>
    </lineage>
</organism>
<gene>
    <name evidence="2" type="ORF">HA237_04300</name>
    <name evidence="3" type="ORF">J4224_05420</name>
</gene>
<evidence type="ECO:0000256" key="1">
    <source>
        <dbReference type="SAM" id="MobiDB-lite"/>
    </source>
</evidence>
<reference evidence="2" key="1">
    <citation type="journal article" date="2020" name="bioRxiv">
        <title>A rank-normalized archaeal taxonomy based on genome phylogeny resolves widespread incomplete and uneven classifications.</title>
        <authorList>
            <person name="Rinke C."/>
            <person name="Chuvochina M."/>
            <person name="Mussig A.J."/>
            <person name="Chaumeil P.-A."/>
            <person name="Waite D.W."/>
            <person name="Whitman W.B."/>
            <person name="Parks D.H."/>
            <person name="Hugenholtz P."/>
        </authorList>
    </citation>
    <scope>NUCLEOTIDE SEQUENCE</scope>
    <source>
        <strain evidence="2">UBA10011</strain>
    </source>
</reference>
<reference evidence="3" key="3">
    <citation type="submission" date="2021-05" db="EMBL/GenBank/DDBJ databases">
        <title>Protein family content uncovers lineage relationships and bacterial pathway maintenance mechanisms in DPANN archaea.</title>
        <authorList>
            <person name="Castelle C.J."/>
            <person name="Meheust R."/>
            <person name="Jaffe A.L."/>
            <person name="Seitz K."/>
            <person name="Gong X."/>
            <person name="Baker B.J."/>
            <person name="Banfield J.F."/>
        </authorList>
    </citation>
    <scope>NUCLEOTIDE SEQUENCE</scope>
    <source>
        <strain evidence="3">RIFCSPHIGHO2_01_FULL_GW2011_AR10_43_9</strain>
    </source>
</reference>
<dbReference type="Proteomes" id="UP000683213">
    <property type="component" value="Unassembled WGS sequence"/>
</dbReference>
<dbReference type="AlphaFoldDB" id="A0A7J4ISS3"/>
<reference evidence="3" key="2">
    <citation type="submission" date="2021-03" db="EMBL/GenBank/DDBJ databases">
        <authorList>
            <person name="Jaffe A."/>
        </authorList>
    </citation>
    <scope>NUCLEOTIDE SEQUENCE</scope>
    <source>
        <strain evidence="3">RIFCSPHIGHO2_01_FULL_GW2011_AR10_43_9</strain>
    </source>
</reference>
<dbReference type="Proteomes" id="UP000577419">
    <property type="component" value="Unassembled WGS sequence"/>
</dbReference>
<feature type="region of interest" description="Disordered" evidence="1">
    <location>
        <begin position="1"/>
        <end position="58"/>
    </location>
</feature>
<proteinExistence type="predicted"/>
<accession>A0A7J4ISS3</accession>
<protein>
    <submittedName>
        <fullName evidence="2">Uncharacterized protein</fullName>
    </submittedName>
</protein>
<comment type="caution">
    <text evidence="2">The sequence shown here is derived from an EMBL/GenBank/DDBJ whole genome shotgun (WGS) entry which is preliminary data.</text>
</comment>
<feature type="compositionally biased region" description="Basic residues" evidence="1">
    <location>
        <begin position="28"/>
        <end position="58"/>
    </location>
</feature>